<reference evidence="3 5" key="1">
    <citation type="submission" date="2020-03" db="EMBL/GenBank/DDBJ databases">
        <title>Genomic Encyclopedia of Type Strains, Phase IV (KMG-IV): sequencing the most valuable type-strain genomes for metagenomic binning, comparative biology and taxonomic classification.</title>
        <authorList>
            <person name="Goeker M."/>
        </authorList>
    </citation>
    <scope>NUCLEOTIDE SEQUENCE [LARGE SCALE GENOMIC DNA]</scope>
    <source>
        <strain evidence="3 5">DSM 26613</strain>
    </source>
</reference>
<dbReference type="RefSeq" id="WP_167660812.1">
    <property type="nucleotide sequence ID" value="NZ_BMCQ01000001.1"/>
</dbReference>
<accession>A0A9D2VGF4</accession>
<keyword evidence="1" id="KW-0812">Transmembrane</keyword>
<dbReference type="Pfam" id="PF05145">
    <property type="entry name" value="AbrB"/>
    <property type="match status" value="1"/>
</dbReference>
<dbReference type="PANTHER" id="PTHR38457:SF1">
    <property type="entry name" value="REGULATOR ABRB-RELATED"/>
    <property type="match status" value="1"/>
</dbReference>
<organism evidence="2 4">
    <name type="scientific">Paenalcaligenes hominis</name>
    <dbReference type="NCBI Taxonomy" id="643674"/>
    <lineage>
        <taxon>Bacteria</taxon>
        <taxon>Pseudomonadati</taxon>
        <taxon>Pseudomonadota</taxon>
        <taxon>Betaproteobacteria</taxon>
        <taxon>Burkholderiales</taxon>
        <taxon>Alcaligenaceae</taxon>
        <taxon>Paenalcaligenes</taxon>
    </lineage>
</organism>
<name>A0A9D2VGF4_9BURK</name>
<feature type="transmembrane region" description="Helical" evidence="1">
    <location>
        <begin position="295"/>
        <end position="317"/>
    </location>
</feature>
<dbReference type="GO" id="GO:0010468">
    <property type="term" value="P:regulation of gene expression"/>
    <property type="evidence" value="ECO:0007669"/>
    <property type="project" value="InterPro"/>
</dbReference>
<dbReference type="PANTHER" id="PTHR38457">
    <property type="entry name" value="REGULATOR ABRB-RELATED"/>
    <property type="match status" value="1"/>
</dbReference>
<gene>
    <name evidence="3" type="ORF">GGR41_000852</name>
    <name evidence="2" type="ORF">K8U84_07825</name>
</gene>
<dbReference type="InterPro" id="IPR017516">
    <property type="entry name" value="AbrB_dup"/>
</dbReference>
<evidence type="ECO:0000313" key="2">
    <source>
        <dbReference type="EMBL" id="HJH24445.1"/>
    </source>
</evidence>
<dbReference type="GO" id="GO:0016020">
    <property type="term" value="C:membrane"/>
    <property type="evidence" value="ECO:0007669"/>
    <property type="project" value="InterPro"/>
</dbReference>
<reference evidence="2" key="2">
    <citation type="journal article" date="2021" name="PeerJ">
        <title>Extensive microbial diversity within the chicken gut microbiome revealed by metagenomics and culture.</title>
        <authorList>
            <person name="Gilroy R."/>
            <person name="Ravi A."/>
            <person name="Getino M."/>
            <person name="Pursley I."/>
            <person name="Horton D.L."/>
            <person name="Alikhan N.F."/>
            <person name="Baker D."/>
            <person name="Gharbi K."/>
            <person name="Hall N."/>
            <person name="Watson M."/>
            <person name="Adriaenssens E.M."/>
            <person name="Foster-Nyarko E."/>
            <person name="Jarju S."/>
            <person name="Secka A."/>
            <person name="Antonio M."/>
            <person name="Oren A."/>
            <person name="Chaudhuri R.R."/>
            <person name="La Ragione R."/>
            <person name="Hildebrand F."/>
            <person name="Pallen M.J."/>
        </authorList>
    </citation>
    <scope>NUCLEOTIDE SEQUENCE</scope>
    <source>
        <strain evidence="2">CHK175-13533</strain>
    </source>
</reference>
<feature type="transmembrane region" description="Helical" evidence="1">
    <location>
        <begin position="267"/>
        <end position="289"/>
    </location>
</feature>
<keyword evidence="1" id="KW-1133">Transmembrane helix</keyword>
<sequence length="351" mass="37340">MSPFTPYWKGLLALTIGASGAFIFIYLGMSLPWVLGSMSACAIVSLCGYQLKVPSLWRSGALATIGTILGGSFDVDTVHALPSWSISIGFMLLMTVCYLLVSYQILSRWSNMSRLTAMFSAVPGGLAIVSAISEMYNADTRRIALSHSARLVALLILVPIILKFIGQHAIPKSTLPSFSIAIDSESLVGYGVLSLCAVAGLVLAHLCRFPTGVLLFPIILSATAHASGLITTQVPLVIASIAQTILGTSIGIRFVGYRWRDIFYDGWLSIVIGVLLALLAMSAALLLSYVFGLDFAPLLLVFLPGGAPEVGVMALALDIDPAMVASHHMLRLLALVGGISWVLSRYLPAKP</sequence>
<protein>
    <submittedName>
        <fullName evidence="2">AbrB family transcriptional regulator</fullName>
    </submittedName>
</protein>
<feature type="transmembrane region" description="Helical" evidence="1">
    <location>
        <begin position="6"/>
        <end position="26"/>
    </location>
</feature>
<keyword evidence="1" id="KW-0472">Membrane</keyword>
<dbReference type="InterPro" id="IPR007820">
    <property type="entry name" value="AbrB_fam"/>
</dbReference>
<feature type="transmembrane region" description="Helical" evidence="1">
    <location>
        <begin position="236"/>
        <end position="255"/>
    </location>
</feature>
<feature type="transmembrane region" description="Helical" evidence="1">
    <location>
        <begin position="213"/>
        <end position="230"/>
    </location>
</feature>
<feature type="transmembrane region" description="Helical" evidence="1">
    <location>
        <begin position="148"/>
        <end position="167"/>
    </location>
</feature>
<dbReference type="Proteomes" id="UP000700248">
    <property type="component" value="Unassembled WGS sequence"/>
</dbReference>
<feature type="transmembrane region" description="Helical" evidence="1">
    <location>
        <begin position="87"/>
        <end position="106"/>
    </location>
</feature>
<evidence type="ECO:0000313" key="4">
    <source>
        <dbReference type="Proteomes" id="UP000700248"/>
    </source>
</evidence>
<dbReference type="PIRSF" id="PIRSF038991">
    <property type="entry name" value="Protein_AbrB"/>
    <property type="match status" value="1"/>
</dbReference>
<keyword evidence="5" id="KW-1185">Reference proteome</keyword>
<feature type="transmembrane region" description="Helical" evidence="1">
    <location>
        <begin position="118"/>
        <end position="136"/>
    </location>
</feature>
<evidence type="ECO:0000313" key="3">
    <source>
        <dbReference type="EMBL" id="NJB64623.1"/>
    </source>
</evidence>
<dbReference type="EMBL" id="DYTQ01000090">
    <property type="protein sequence ID" value="HJH24445.1"/>
    <property type="molecule type" value="Genomic_DNA"/>
</dbReference>
<comment type="caution">
    <text evidence="2">The sequence shown here is derived from an EMBL/GenBank/DDBJ whole genome shotgun (WGS) entry which is preliminary data.</text>
</comment>
<dbReference type="AlphaFoldDB" id="A0A9D2VGF4"/>
<dbReference type="EMBL" id="JAATIZ010000002">
    <property type="protein sequence ID" value="NJB64623.1"/>
    <property type="molecule type" value="Genomic_DNA"/>
</dbReference>
<proteinExistence type="predicted"/>
<evidence type="ECO:0000313" key="5">
    <source>
        <dbReference type="Proteomes" id="UP000783934"/>
    </source>
</evidence>
<feature type="transmembrane region" description="Helical" evidence="1">
    <location>
        <begin position="187"/>
        <end position="206"/>
    </location>
</feature>
<feature type="transmembrane region" description="Helical" evidence="1">
    <location>
        <begin position="329"/>
        <end position="347"/>
    </location>
</feature>
<dbReference type="NCBIfam" id="TIGR03082">
    <property type="entry name" value="Gneg_AbrB_dup"/>
    <property type="match status" value="1"/>
</dbReference>
<reference evidence="2" key="3">
    <citation type="submission" date="2021-09" db="EMBL/GenBank/DDBJ databases">
        <authorList>
            <person name="Gilroy R."/>
        </authorList>
    </citation>
    <scope>NUCLEOTIDE SEQUENCE</scope>
    <source>
        <strain evidence="2">CHK175-13533</strain>
    </source>
</reference>
<evidence type="ECO:0000256" key="1">
    <source>
        <dbReference type="SAM" id="Phobius"/>
    </source>
</evidence>
<dbReference type="Proteomes" id="UP000783934">
    <property type="component" value="Unassembled WGS sequence"/>
</dbReference>